<feature type="compositionally biased region" description="Low complexity" evidence="1">
    <location>
        <begin position="89"/>
        <end position="126"/>
    </location>
</feature>
<dbReference type="AlphaFoldDB" id="A0A4U0XY81"/>
<dbReference type="SUPFAM" id="SSF81296">
    <property type="entry name" value="E set domains"/>
    <property type="match status" value="1"/>
</dbReference>
<dbReference type="InterPro" id="IPR013783">
    <property type="entry name" value="Ig-like_fold"/>
</dbReference>
<keyword evidence="2" id="KW-1133">Transmembrane helix</keyword>
<keyword evidence="4" id="KW-1185">Reference proteome</keyword>
<comment type="caution">
    <text evidence="3">The sequence shown here is derived from an EMBL/GenBank/DDBJ whole genome shotgun (WGS) entry which is preliminary data.</text>
</comment>
<dbReference type="Proteomes" id="UP000309340">
    <property type="component" value="Unassembled WGS sequence"/>
</dbReference>
<name>A0A4U0XY81_9PEZI</name>
<feature type="compositionally biased region" description="Basic and acidic residues" evidence="1">
    <location>
        <begin position="414"/>
        <end position="431"/>
    </location>
</feature>
<dbReference type="EMBL" id="NAJQ01000025">
    <property type="protein sequence ID" value="TKA82780.1"/>
    <property type="molecule type" value="Genomic_DNA"/>
</dbReference>
<feature type="compositionally biased region" description="Pro residues" evidence="1">
    <location>
        <begin position="147"/>
        <end position="163"/>
    </location>
</feature>
<evidence type="ECO:0008006" key="5">
    <source>
        <dbReference type="Google" id="ProtNLM"/>
    </source>
</evidence>
<dbReference type="OrthoDB" id="5350410at2759"/>
<protein>
    <recommendedName>
        <fullName evidence="5">AMP-activated protein kinase glycogen-binding domain-containing protein</fullName>
    </recommendedName>
</protein>
<feature type="region of interest" description="Disordered" evidence="1">
    <location>
        <begin position="54"/>
        <end position="193"/>
    </location>
</feature>
<evidence type="ECO:0000256" key="2">
    <source>
        <dbReference type="SAM" id="Phobius"/>
    </source>
</evidence>
<gene>
    <name evidence="3" type="ORF">B0A55_01785</name>
</gene>
<dbReference type="CDD" id="cd02859">
    <property type="entry name" value="E_set_AMPKbeta_like_N"/>
    <property type="match status" value="1"/>
</dbReference>
<keyword evidence="2" id="KW-0812">Transmembrane</keyword>
<proteinExistence type="predicted"/>
<keyword evidence="2" id="KW-0472">Membrane</keyword>
<evidence type="ECO:0000313" key="3">
    <source>
        <dbReference type="EMBL" id="TKA82780.1"/>
    </source>
</evidence>
<feature type="region of interest" description="Disordered" evidence="1">
    <location>
        <begin position="1"/>
        <end position="33"/>
    </location>
</feature>
<feature type="region of interest" description="Disordered" evidence="1">
    <location>
        <begin position="280"/>
        <end position="548"/>
    </location>
</feature>
<accession>A0A4U0XY81</accession>
<feature type="transmembrane region" description="Helical" evidence="2">
    <location>
        <begin position="738"/>
        <end position="757"/>
    </location>
</feature>
<feature type="compositionally biased region" description="Acidic residues" evidence="1">
    <location>
        <begin position="432"/>
        <end position="450"/>
    </location>
</feature>
<feature type="compositionally biased region" description="Basic and acidic residues" evidence="1">
    <location>
        <begin position="613"/>
        <end position="625"/>
    </location>
</feature>
<dbReference type="InterPro" id="IPR014756">
    <property type="entry name" value="Ig_E-set"/>
</dbReference>
<feature type="compositionally biased region" description="Low complexity" evidence="1">
    <location>
        <begin position="179"/>
        <end position="190"/>
    </location>
</feature>
<dbReference type="Gene3D" id="2.60.40.10">
    <property type="entry name" value="Immunoglobulins"/>
    <property type="match status" value="1"/>
</dbReference>
<feature type="compositionally biased region" description="Low complexity" evidence="1">
    <location>
        <begin position="395"/>
        <end position="408"/>
    </location>
</feature>
<reference evidence="3 4" key="1">
    <citation type="submission" date="2017-03" db="EMBL/GenBank/DDBJ databases">
        <title>Genomes of endolithic fungi from Antarctica.</title>
        <authorList>
            <person name="Coleine C."/>
            <person name="Masonjones S."/>
            <person name="Stajich J.E."/>
        </authorList>
    </citation>
    <scope>NUCLEOTIDE SEQUENCE [LARGE SCALE GENOMIC DNA]</scope>
    <source>
        <strain evidence="3 4">CCFEE 5184</strain>
    </source>
</reference>
<feature type="compositionally biased region" description="Low complexity" evidence="1">
    <location>
        <begin position="135"/>
        <end position="146"/>
    </location>
</feature>
<organism evidence="3 4">
    <name type="scientific">Friedmanniomyces simplex</name>
    <dbReference type="NCBI Taxonomy" id="329884"/>
    <lineage>
        <taxon>Eukaryota</taxon>
        <taxon>Fungi</taxon>
        <taxon>Dikarya</taxon>
        <taxon>Ascomycota</taxon>
        <taxon>Pezizomycotina</taxon>
        <taxon>Dothideomycetes</taxon>
        <taxon>Dothideomycetidae</taxon>
        <taxon>Mycosphaerellales</taxon>
        <taxon>Teratosphaeriaceae</taxon>
        <taxon>Friedmanniomyces</taxon>
    </lineage>
</organism>
<dbReference type="STRING" id="329884.A0A4U0XY81"/>
<feature type="compositionally biased region" description="Basic and acidic residues" evidence="1">
    <location>
        <begin position="451"/>
        <end position="496"/>
    </location>
</feature>
<feature type="compositionally biased region" description="Polar residues" evidence="1">
    <location>
        <begin position="57"/>
        <end position="70"/>
    </location>
</feature>
<feature type="region of interest" description="Disordered" evidence="1">
    <location>
        <begin position="560"/>
        <end position="646"/>
    </location>
</feature>
<feature type="compositionally biased region" description="Low complexity" evidence="1">
    <location>
        <begin position="511"/>
        <end position="521"/>
    </location>
</feature>
<sequence>MSSPTKPTVNDLKASFEARSRPTTTTITFARPPELQANKMSAVKLTPAKPSIDSVLDTANSAAPKGTSTVLAAEPTPPTPPTTPTDLGVPTAAAATNPPPAASSATTAAPPAVASEPTATAVASAAPTPPPPTPISSATPAVAAPPAADPPPAPRPALAPPARPAATQKPSWIGPPRPAATTPTMTHPATVEYTSKGLQPPVYVFTSLSDPQWDAVEMDHDKRADGENRFYKTFTADEGDYQYKFRLGPGDWWALDDAKPTVDDGAGNKNNLMVVKPVTAAPQAPEKEPAKAVDAPVLQQPAASSPPQQVVPPVSASPPAPLVAASPPQQVPQIAVDSMPSAAPLMPHEQLQPSEKPAANTSSPLPAVASAVTPEMAPLLPHERTPLSEKPTTTPLNPLSPAEAAAAPPMAPLMKHESSLPEIKDGSPYRDMDDDNDDANLVERDDDDDGIYEHRQHPLLRHETLGPDADEHTHSPLFRHESMTLGLHNDEPDHTYAIRSRTAPAPLSLTSSGSSSSSSSSAADSFCPEADPNDPSLEKFPTDPVGIWQHIHRASTQLPADETGEDVNARAPASVPLMVGGREREREDTPSLFSVKEEDEDEEEEEEEEEVEELRKQERLQAEREVENDEVDPLAEGGLPQLTVTEPNDSAGLAAAAALLTPPMTPGEAEKVVERVLEAAEVERIDEGIAAAEIDAAQRNGNRNQTPNRGAKQEDLVLESVQDWGGFGAVVDVLTHPMSLLALAGLALAVAAGAWKLRERERERERE</sequence>
<evidence type="ECO:0000313" key="4">
    <source>
        <dbReference type="Proteomes" id="UP000309340"/>
    </source>
</evidence>
<feature type="compositionally biased region" description="Low complexity" evidence="1">
    <location>
        <begin position="322"/>
        <end position="333"/>
    </location>
</feature>
<feature type="compositionally biased region" description="Low complexity" evidence="1">
    <location>
        <begin position="295"/>
        <end position="314"/>
    </location>
</feature>
<feature type="compositionally biased region" description="Acidic residues" evidence="1">
    <location>
        <begin position="597"/>
        <end position="612"/>
    </location>
</feature>
<evidence type="ECO:0000256" key="1">
    <source>
        <dbReference type="SAM" id="MobiDB-lite"/>
    </source>
</evidence>